<comment type="caution">
    <text evidence="1">The sequence shown here is derived from an EMBL/GenBank/DDBJ whole genome shotgun (WGS) entry which is preliminary data.</text>
</comment>
<reference evidence="1" key="1">
    <citation type="journal article" date="2014" name="Front. Microbiol.">
        <title>High frequency of phylogenetically diverse reductive dehalogenase-homologous genes in deep subseafloor sedimentary metagenomes.</title>
        <authorList>
            <person name="Kawai M."/>
            <person name="Futagami T."/>
            <person name="Toyoda A."/>
            <person name="Takaki Y."/>
            <person name="Nishi S."/>
            <person name="Hori S."/>
            <person name="Arai W."/>
            <person name="Tsubouchi T."/>
            <person name="Morono Y."/>
            <person name="Uchiyama I."/>
            <person name="Ito T."/>
            <person name="Fujiyama A."/>
            <person name="Inagaki F."/>
            <person name="Takami H."/>
        </authorList>
    </citation>
    <scope>NUCLEOTIDE SEQUENCE</scope>
    <source>
        <strain evidence="1">Expedition CK06-06</strain>
    </source>
</reference>
<sequence>MAEEGKVNWEDDSVVDESSTLTKFWVEKAKTRRILLIEKAAIMVLSHYSRKANRYGRCIKASNNGYCPGCEDFGEPKPRFGTNVYDFKLVKQKNMWVPAKPLSWTLMLWTFGSDKFVALR</sequence>
<dbReference type="AlphaFoldDB" id="X1KED5"/>
<proteinExistence type="predicted"/>
<protein>
    <submittedName>
        <fullName evidence="1">Uncharacterized protein</fullName>
    </submittedName>
</protein>
<evidence type="ECO:0000313" key="1">
    <source>
        <dbReference type="EMBL" id="GAI05008.1"/>
    </source>
</evidence>
<dbReference type="EMBL" id="BARV01012548">
    <property type="protein sequence ID" value="GAI05008.1"/>
    <property type="molecule type" value="Genomic_DNA"/>
</dbReference>
<organism evidence="1">
    <name type="scientific">marine sediment metagenome</name>
    <dbReference type="NCBI Taxonomy" id="412755"/>
    <lineage>
        <taxon>unclassified sequences</taxon>
        <taxon>metagenomes</taxon>
        <taxon>ecological metagenomes</taxon>
    </lineage>
</organism>
<accession>X1KED5</accession>
<name>X1KED5_9ZZZZ</name>
<feature type="non-terminal residue" evidence="1">
    <location>
        <position position="120"/>
    </location>
</feature>
<gene>
    <name evidence="1" type="ORF">S06H3_23181</name>
</gene>